<feature type="compositionally biased region" description="Polar residues" evidence="1">
    <location>
        <begin position="137"/>
        <end position="172"/>
    </location>
</feature>
<feature type="region of interest" description="Disordered" evidence="1">
    <location>
        <begin position="460"/>
        <end position="488"/>
    </location>
</feature>
<feature type="region of interest" description="Disordered" evidence="1">
    <location>
        <begin position="131"/>
        <end position="236"/>
    </location>
</feature>
<evidence type="ECO:0000313" key="4">
    <source>
        <dbReference type="Proteomes" id="UP000077069"/>
    </source>
</evidence>
<feature type="region of interest" description="Disordered" evidence="1">
    <location>
        <begin position="572"/>
        <end position="613"/>
    </location>
</feature>
<evidence type="ECO:0000256" key="1">
    <source>
        <dbReference type="SAM" id="MobiDB-lite"/>
    </source>
</evidence>
<keyword evidence="2" id="KW-1133">Transmembrane helix</keyword>
<dbReference type="AlphaFoldDB" id="A0A177CCJ8"/>
<name>A0A177CCJ8_9PLEO</name>
<sequence length="613" mass="65665">MHSLLKQVVVGSAVVGGVKGALIPRVTPAPSAELLAERQDPDALSLAQVLLTAVPESLRQIAATNLPAASSILWEEFLDDQRPEWFEELPWEIQNYLIRKFGPQTAWPTEAPMSGGLSGSVGFTATMTASTTDMTAEPSQPTRSPETSEGASQSGTGATESTEVPASTASSDRISKSTASATSFATSYTSASRSSVPDSAATKSHTTSSSITLANPSETSSASPTTEPDAPPAVNSHLSKEQKVGLGVGIPFGLLGIAALFFACCVLCRRRKKKHVEGSIPPASPGFIPRFAFQERSHENLEHRTSLIREANRSRHDLGAAWDDEGVDPIENMPGQNPYAWKDLGAYSNSNVPARAPAAARSTYTALDNEVHEDNYSNVPVMMMNDPKPIMAPALYHTHSSNRARGKRTSYTSLHSVAEVSEPDEFESPILGRNVRPHHSPARNLMSAPAVPADAQIRRKPVPLSPPLPPLPTSPSPVATSPAAQAASHKLLRQTMPEHSGSSSSGLALTTSSGLSSASSLAVHAEATSPISPISDRAPSNPFHYDSYVEDYGPEFQYGYVDVDDGLYGGNTSLSHYPEPRRKNSKTEWPLRNIVGSHQRRRSSPIWERLSEE</sequence>
<dbReference type="EMBL" id="KV441553">
    <property type="protein sequence ID" value="OAG05046.1"/>
    <property type="molecule type" value="Genomic_DNA"/>
</dbReference>
<protein>
    <submittedName>
        <fullName evidence="3">Uncharacterized protein</fullName>
    </submittedName>
</protein>
<dbReference type="Proteomes" id="UP000077069">
    <property type="component" value="Unassembled WGS sequence"/>
</dbReference>
<keyword evidence="2" id="KW-0472">Membrane</keyword>
<gene>
    <name evidence="3" type="ORF">CC84DRAFT_1165379</name>
</gene>
<feature type="compositionally biased region" description="Pro residues" evidence="1">
    <location>
        <begin position="463"/>
        <end position="475"/>
    </location>
</feature>
<proteinExistence type="predicted"/>
<keyword evidence="4" id="KW-1185">Reference proteome</keyword>
<organism evidence="3 4">
    <name type="scientific">Paraphaeosphaeria sporulosa</name>
    <dbReference type="NCBI Taxonomy" id="1460663"/>
    <lineage>
        <taxon>Eukaryota</taxon>
        <taxon>Fungi</taxon>
        <taxon>Dikarya</taxon>
        <taxon>Ascomycota</taxon>
        <taxon>Pezizomycotina</taxon>
        <taxon>Dothideomycetes</taxon>
        <taxon>Pleosporomycetidae</taxon>
        <taxon>Pleosporales</taxon>
        <taxon>Massarineae</taxon>
        <taxon>Didymosphaeriaceae</taxon>
        <taxon>Paraphaeosphaeria</taxon>
    </lineage>
</organism>
<feature type="compositionally biased region" description="Low complexity" evidence="1">
    <location>
        <begin position="476"/>
        <end position="488"/>
    </location>
</feature>
<dbReference type="GeneID" id="28762187"/>
<evidence type="ECO:0000313" key="3">
    <source>
        <dbReference type="EMBL" id="OAG05046.1"/>
    </source>
</evidence>
<accession>A0A177CCJ8</accession>
<dbReference type="RefSeq" id="XP_018035411.1">
    <property type="nucleotide sequence ID" value="XM_018178701.1"/>
</dbReference>
<keyword evidence="2" id="KW-0812">Transmembrane</keyword>
<evidence type="ECO:0000256" key="2">
    <source>
        <dbReference type="SAM" id="Phobius"/>
    </source>
</evidence>
<dbReference type="InParanoid" id="A0A177CCJ8"/>
<feature type="transmembrane region" description="Helical" evidence="2">
    <location>
        <begin position="244"/>
        <end position="268"/>
    </location>
</feature>
<reference evidence="3 4" key="1">
    <citation type="submission" date="2016-05" db="EMBL/GenBank/DDBJ databases">
        <title>Comparative analysis of secretome profiles of manganese(II)-oxidizing ascomycete fungi.</title>
        <authorList>
            <consortium name="DOE Joint Genome Institute"/>
            <person name="Zeiner C.A."/>
            <person name="Purvine S.O."/>
            <person name="Zink E.M."/>
            <person name="Wu S."/>
            <person name="Pasa-Tolic L."/>
            <person name="Chaput D.L."/>
            <person name="Haridas S."/>
            <person name="Grigoriev I.V."/>
            <person name="Santelli C.M."/>
            <person name="Hansel C.M."/>
        </authorList>
    </citation>
    <scope>NUCLEOTIDE SEQUENCE [LARGE SCALE GENOMIC DNA]</scope>
    <source>
        <strain evidence="3 4">AP3s5-JAC2a</strain>
    </source>
</reference>
<feature type="compositionally biased region" description="Low complexity" evidence="1">
    <location>
        <begin position="176"/>
        <end position="228"/>
    </location>
</feature>
<dbReference type="OrthoDB" id="5419608at2759"/>